<dbReference type="GO" id="GO:0048814">
    <property type="term" value="P:regulation of dendrite morphogenesis"/>
    <property type="evidence" value="ECO:0007669"/>
    <property type="project" value="TreeGrafter"/>
</dbReference>
<dbReference type="InterPro" id="IPR001202">
    <property type="entry name" value="WW_dom"/>
</dbReference>
<evidence type="ECO:0000256" key="3">
    <source>
        <dbReference type="ARBA" id="ARBA00012485"/>
    </source>
</evidence>
<comment type="catalytic activity">
    <reaction evidence="1">
        <text>S-ubiquitinyl-[E2 ubiquitin-conjugating enzyme]-L-cysteine + [acceptor protein]-L-lysine = [E2 ubiquitin-conjugating enzyme]-L-cysteine + N(6)-ubiquitinyl-[acceptor protein]-L-lysine.</text>
        <dbReference type="EC" id="2.3.2.26"/>
    </reaction>
</comment>
<dbReference type="CDD" id="cd00078">
    <property type="entry name" value="HECTc"/>
    <property type="match status" value="1"/>
</dbReference>
<feature type="domain" description="HECT" evidence="10">
    <location>
        <begin position="761"/>
        <end position="1105"/>
    </location>
</feature>
<feature type="region of interest" description="Disordered" evidence="8">
    <location>
        <begin position="212"/>
        <end position="261"/>
    </location>
</feature>
<reference evidence="11" key="1">
    <citation type="journal article" date="2010" name="Science">
        <title>Plasticity of animal genome architecture unmasked by rapid evolution of a pelagic tunicate.</title>
        <authorList>
            <person name="Denoeud F."/>
            <person name="Henriet S."/>
            <person name="Mungpakdee S."/>
            <person name="Aury J.M."/>
            <person name="Da Silva C."/>
            <person name="Brinkmann H."/>
            <person name="Mikhaleva J."/>
            <person name="Olsen L.C."/>
            <person name="Jubin C."/>
            <person name="Canestro C."/>
            <person name="Bouquet J.M."/>
            <person name="Danks G."/>
            <person name="Poulain J."/>
            <person name="Campsteijn C."/>
            <person name="Adamski M."/>
            <person name="Cross I."/>
            <person name="Yadetie F."/>
            <person name="Muffato M."/>
            <person name="Louis A."/>
            <person name="Butcher S."/>
            <person name="Tsagkogeorga G."/>
            <person name="Konrad A."/>
            <person name="Singh S."/>
            <person name="Jensen M.F."/>
            <person name="Cong E.H."/>
            <person name="Eikeseth-Otteraa H."/>
            <person name="Noel B."/>
            <person name="Anthouard V."/>
            <person name="Porcel B.M."/>
            <person name="Kachouri-Lafond R."/>
            <person name="Nishino A."/>
            <person name="Ugolini M."/>
            <person name="Chourrout P."/>
            <person name="Nishida H."/>
            <person name="Aasland R."/>
            <person name="Huzurbazar S."/>
            <person name="Westhof E."/>
            <person name="Delsuc F."/>
            <person name="Lehrach H."/>
            <person name="Reinhardt R."/>
            <person name="Weissenbach J."/>
            <person name="Roy S.W."/>
            <person name="Artiguenave F."/>
            <person name="Postlethwait J.H."/>
            <person name="Manak J.R."/>
            <person name="Thompson E.M."/>
            <person name="Jaillon O."/>
            <person name="Du Pasquier L."/>
            <person name="Boudinot P."/>
            <person name="Liberles D.A."/>
            <person name="Volff J.N."/>
            <person name="Philippe H."/>
            <person name="Lenhard B."/>
            <person name="Roest Crollius H."/>
            <person name="Wincker P."/>
            <person name="Chourrout D."/>
        </authorList>
    </citation>
    <scope>NUCLEOTIDE SEQUENCE [LARGE SCALE GENOMIC DNA]</scope>
</reference>
<organism evidence="11">
    <name type="scientific">Oikopleura dioica</name>
    <name type="common">Tunicate</name>
    <dbReference type="NCBI Taxonomy" id="34765"/>
    <lineage>
        <taxon>Eukaryota</taxon>
        <taxon>Metazoa</taxon>
        <taxon>Chordata</taxon>
        <taxon>Tunicata</taxon>
        <taxon>Appendicularia</taxon>
        <taxon>Copelata</taxon>
        <taxon>Oikopleuridae</taxon>
        <taxon>Oikopleura</taxon>
    </lineage>
</organism>
<evidence type="ECO:0000259" key="9">
    <source>
        <dbReference type="PROSITE" id="PS50020"/>
    </source>
</evidence>
<feature type="compositionally biased region" description="Polar residues" evidence="8">
    <location>
        <begin position="146"/>
        <end position="161"/>
    </location>
</feature>
<dbReference type="AlphaFoldDB" id="E4YYD6"/>
<dbReference type="SMART" id="SM00119">
    <property type="entry name" value="HECTc"/>
    <property type="match status" value="1"/>
</dbReference>
<dbReference type="InterPro" id="IPR035983">
    <property type="entry name" value="Hect_E3_ubiquitin_ligase"/>
</dbReference>
<keyword evidence="6 7" id="KW-0833">Ubl conjugation pathway</keyword>
<dbReference type="GO" id="GO:0061630">
    <property type="term" value="F:ubiquitin protein ligase activity"/>
    <property type="evidence" value="ECO:0007669"/>
    <property type="project" value="UniProtKB-EC"/>
</dbReference>
<feature type="region of interest" description="Disordered" evidence="8">
    <location>
        <begin position="696"/>
        <end position="715"/>
    </location>
</feature>
<dbReference type="PROSITE" id="PS01159">
    <property type="entry name" value="WW_DOMAIN_1"/>
    <property type="match status" value="1"/>
</dbReference>
<dbReference type="PROSITE" id="PS50020">
    <property type="entry name" value="WW_DOMAIN_2"/>
    <property type="match status" value="1"/>
</dbReference>
<dbReference type="PROSITE" id="PS50237">
    <property type="entry name" value="HECT"/>
    <property type="match status" value="1"/>
</dbReference>
<dbReference type="SUPFAM" id="SSF56204">
    <property type="entry name" value="Hect, E3 ligase catalytic domain"/>
    <property type="match status" value="1"/>
</dbReference>
<dbReference type="InterPro" id="IPR050409">
    <property type="entry name" value="E3_ubiq-protein_ligase"/>
</dbReference>
<feature type="compositionally biased region" description="Acidic residues" evidence="8">
    <location>
        <begin position="217"/>
        <end position="229"/>
    </location>
</feature>
<feature type="active site" description="Glycyl thioester intermediate" evidence="7">
    <location>
        <position position="1073"/>
    </location>
</feature>
<dbReference type="Gene3D" id="3.90.1750.10">
    <property type="entry name" value="Hect, E3 ligase catalytic domains"/>
    <property type="match status" value="1"/>
</dbReference>
<dbReference type="GO" id="GO:0005737">
    <property type="term" value="C:cytoplasm"/>
    <property type="evidence" value="ECO:0007669"/>
    <property type="project" value="UniProtKB-ARBA"/>
</dbReference>
<dbReference type="PANTHER" id="PTHR11254:SF320">
    <property type="entry name" value="HECT-TYPE E3 UBIQUITIN TRANSFERASE"/>
    <property type="match status" value="1"/>
</dbReference>
<keyword evidence="4" id="KW-0808">Transferase</keyword>
<evidence type="ECO:0000256" key="2">
    <source>
        <dbReference type="ARBA" id="ARBA00004906"/>
    </source>
</evidence>
<dbReference type="GO" id="GO:0051049">
    <property type="term" value="P:regulation of transport"/>
    <property type="evidence" value="ECO:0007669"/>
    <property type="project" value="UniProtKB-ARBA"/>
</dbReference>
<dbReference type="GO" id="GO:0006511">
    <property type="term" value="P:ubiquitin-dependent protein catabolic process"/>
    <property type="evidence" value="ECO:0007669"/>
    <property type="project" value="TreeGrafter"/>
</dbReference>
<evidence type="ECO:0000256" key="1">
    <source>
        <dbReference type="ARBA" id="ARBA00000885"/>
    </source>
</evidence>
<evidence type="ECO:0000259" key="10">
    <source>
        <dbReference type="PROSITE" id="PS50237"/>
    </source>
</evidence>
<dbReference type="InterPro" id="IPR036020">
    <property type="entry name" value="WW_dom_sf"/>
</dbReference>
<dbReference type="FunFam" id="3.30.2160.10:FF:000001">
    <property type="entry name" value="E3 ubiquitin-protein ligase NEDD4-like"/>
    <property type="match status" value="1"/>
</dbReference>
<evidence type="ECO:0000256" key="8">
    <source>
        <dbReference type="SAM" id="MobiDB-lite"/>
    </source>
</evidence>
<dbReference type="UniPathway" id="UPA00143"/>
<comment type="pathway">
    <text evidence="2">Protein modification; protein ubiquitination.</text>
</comment>
<dbReference type="PANTHER" id="PTHR11254">
    <property type="entry name" value="HECT DOMAIN UBIQUITIN-PROTEIN LIGASE"/>
    <property type="match status" value="1"/>
</dbReference>
<dbReference type="Proteomes" id="UP000011014">
    <property type="component" value="Unassembled WGS sequence"/>
</dbReference>
<evidence type="ECO:0000256" key="5">
    <source>
        <dbReference type="ARBA" id="ARBA00022737"/>
    </source>
</evidence>
<feature type="compositionally biased region" description="Basic and acidic residues" evidence="8">
    <location>
        <begin position="592"/>
        <end position="608"/>
    </location>
</feature>
<evidence type="ECO:0000256" key="6">
    <source>
        <dbReference type="ARBA" id="ARBA00022786"/>
    </source>
</evidence>
<evidence type="ECO:0000313" key="11">
    <source>
        <dbReference type="EMBL" id="CBY40464.1"/>
    </source>
</evidence>
<dbReference type="Pfam" id="PF00632">
    <property type="entry name" value="HECT"/>
    <property type="match status" value="1"/>
</dbReference>
<gene>
    <name evidence="11" type="ORF">GSOID_T00022475001</name>
</gene>
<dbReference type="Gene3D" id="3.30.2410.10">
    <property type="entry name" value="Hect, E3 ligase catalytic domain"/>
    <property type="match status" value="1"/>
</dbReference>
<dbReference type="SUPFAM" id="SSF51045">
    <property type="entry name" value="WW domain"/>
    <property type="match status" value="1"/>
</dbReference>
<dbReference type="InterPro" id="IPR000569">
    <property type="entry name" value="HECT_dom"/>
</dbReference>
<dbReference type="GO" id="GO:0016567">
    <property type="term" value="P:protein ubiquitination"/>
    <property type="evidence" value="ECO:0007669"/>
    <property type="project" value="UniProtKB-UniPathway"/>
</dbReference>
<protein>
    <recommendedName>
        <fullName evidence="3">HECT-type E3 ubiquitin transferase</fullName>
        <ecNumber evidence="3">2.3.2.26</ecNumber>
    </recommendedName>
</protein>
<dbReference type="Gene3D" id="3.30.2160.10">
    <property type="entry name" value="Hect, E3 ligase catalytic domain"/>
    <property type="match status" value="1"/>
</dbReference>
<dbReference type="FunFam" id="3.30.2410.10:FF:000001">
    <property type="entry name" value="E3 ubiquitin-protein ligase NEDD4-like"/>
    <property type="match status" value="1"/>
</dbReference>
<accession>E4YYD6</accession>
<evidence type="ECO:0000256" key="4">
    <source>
        <dbReference type="ARBA" id="ARBA00022679"/>
    </source>
</evidence>
<feature type="domain" description="WW" evidence="9">
    <location>
        <begin position="541"/>
        <end position="574"/>
    </location>
</feature>
<proteinExistence type="predicted"/>
<feature type="region of interest" description="Disordered" evidence="8">
    <location>
        <begin position="592"/>
        <end position="614"/>
    </location>
</feature>
<keyword evidence="5" id="KW-0677">Repeat</keyword>
<dbReference type="FunFam" id="3.90.1750.10:FF:000079">
    <property type="entry name" value="E3 ubiquitin-protein ligase"/>
    <property type="match status" value="1"/>
</dbReference>
<dbReference type="EMBL" id="FN655939">
    <property type="protein sequence ID" value="CBY40464.1"/>
    <property type="molecule type" value="Genomic_DNA"/>
</dbReference>
<feature type="region of interest" description="Disordered" evidence="8">
    <location>
        <begin position="135"/>
        <end position="171"/>
    </location>
</feature>
<dbReference type="EC" id="2.3.2.26" evidence="3"/>
<sequence>MSLLLIVTSIRCQNLSKKCKCHVNISIQDESESSKSVQSVSTSSKSGSNKPEWHDLSLPWLKINPLVKLILVVKEDSFAARTLLKLEIPFDDIENAVTRNDDVGKGSLVLRKGETSVMIKFDVIEPDRPNAANTISRRATGAIPPASSSLRSSVETLQSSLHHLEPDNQDENELEFDSLEEMLATAIRNTSTRGNSFSETLLRQFESICSHEKEVEENNDDESENDSVFEELTNSGSDKNRSDSYHKAINPRPQLETVSHSPTIMSPLTENFTLQIENASSLCFVKAPDCLIVQEVTHAELKFGDRIFKINGKSVAEMQSPELALDAIISVELEIERIVTINELKARAFSSRKSAAAEGKKRSKHRLSVNRRTQISARTPSVLANILRRTLIPPSVVRQSCYHLSSSANRPRDNFISRMMPIRFCRGTKCSHSRATVTVCVEVVPQSFTKRYASMKRVLSRKVEHNMMSDREYHLHVKRFILSNDFFKELEKNEDARHFYLENSTVRTLVNLMRTKEHFFQQHLSTQAFVQFINIYVPENESLPPFWIAMKDSKNREYFANKELHFTTFFHPLAVQALTPSQPELTKNLSEYHKQAAPESEEVTRDASTRNASEPLSYPDQVVIFFNKRSNAYLAQKIPALKNSPMTMKVLEKIRIGGVAAFHNHVNAGGLAQVLSVFHDEISAISLGTLESSRSSSMQFANTKRTNEKKEKSSSPFEKTLSEFYSKLDERGYGKGPGKIKMPLERDAFVRDAFNFLRHKSVKQLQRQKLQITFRGEEGLDYSGPSREFFYLVSHHLFNPYYNWFEYSDADDYTVQISRHSLYNCSHDKEMVSACKEWFRFIGRILGLALIHRYLIDAYFIKPIYSLLLKRKLTLDDLKYVDLQLYNSVKFIKDNSIDDAYLFMDFTVIEERFGKKEVKELIPNGAEIEVTDANKHEYIEKLVNWHFFDGVRPQIAGLVHGFNEVVNIKMLERFTSSDLELALCGTQEIDLQDWRSHTEYRGGYFDSNDTVELFWKYIEELDVENRLKFLQFVTGTTSIPYEGFCGLRGPNGPKPFCVEQWGTVNDLPRAHTCFNRIDLPPYATMSQLKSKIELSIHECAEFGLE</sequence>
<evidence type="ECO:0000256" key="7">
    <source>
        <dbReference type="PROSITE-ProRule" id="PRU00104"/>
    </source>
</evidence>
<name>E4YYD6_OIKDI</name>